<reference evidence="2" key="1">
    <citation type="submission" date="2016-10" db="EMBL/GenBank/DDBJ databases">
        <authorList>
            <person name="Varghese N."/>
            <person name="Submissions S."/>
        </authorList>
    </citation>
    <scope>NUCLEOTIDE SEQUENCE [LARGE SCALE GENOMIC DNA]</scope>
    <source>
        <strain evidence="2">DSM 19315</strain>
    </source>
</reference>
<keyword evidence="2" id="KW-1185">Reference proteome</keyword>
<protein>
    <submittedName>
        <fullName evidence="1">Uncharacterized protein</fullName>
    </submittedName>
</protein>
<dbReference type="EMBL" id="FOPC01000005">
    <property type="protein sequence ID" value="SFG57044.1"/>
    <property type="molecule type" value="Genomic_DNA"/>
</dbReference>
<dbReference type="AlphaFoldDB" id="A0A1I2SWD8"/>
<organism evidence="1 2">
    <name type="scientific">Algoriphagus hitonicola</name>
    <dbReference type="NCBI Taxonomy" id="435880"/>
    <lineage>
        <taxon>Bacteria</taxon>
        <taxon>Pseudomonadati</taxon>
        <taxon>Bacteroidota</taxon>
        <taxon>Cytophagia</taxon>
        <taxon>Cytophagales</taxon>
        <taxon>Cyclobacteriaceae</taxon>
        <taxon>Algoriphagus</taxon>
    </lineage>
</organism>
<evidence type="ECO:0000313" key="1">
    <source>
        <dbReference type="EMBL" id="SFG57044.1"/>
    </source>
</evidence>
<dbReference type="OrthoDB" id="47198at2"/>
<sequence>MKFFYLSSVANEAGKFEVHHRDCELIPDAIDRDYLGPFNNGAEAMRKAKNLNPESCLCPSCCSNMTQSVFFKCKND</sequence>
<dbReference type="STRING" id="435880.SAMN04487988_105100"/>
<gene>
    <name evidence="1" type="ORF">SAMN04487988_105100</name>
</gene>
<dbReference type="RefSeq" id="WP_092790682.1">
    <property type="nucleotide sequence ID" value="NZ_FOPC01000005.1"/>
</dbReference>
<proteinExistence type="predicted"/>
<evidence type="ECO:0000313" key="2">
    <source>
        <dbReference type="Proteomes" id="UP000199642"/>
    </source>
</evidence>
<accession>A0A1I2SWD8</accession>
<dbReference type="Proteomes" id="UP000199642">
    <property type="component" value="Unassembled WGS sequence"/>
</dbReference>
<name>A0A1I2SWD8_9BACT</name>